<gene>
    <name evidence="1" type="ORF">MENTE1834_LOCUS40745</name>
</gene>
<keyword evidence="2" id="KW-1185">Reference proteome</keyword>
<evidence type="ECO:0000313" key="1">
    <source>
        <dbReference type="EMBL" id="CAK5094738.1"/>
    </source>
</evidence>
<dbReference type="EMBL" id="CAVMJV010000097">
    <property type="protein sequence ID" value="CAK5094738.1"/>
    <property type="molecule type" value="Genomic_DNA"/>
</dbReference>
<reference evidence="1" key="1">
    <citation type="submission" date="2023-11" db="EMBL/GenBank/DDBJ databases">
        <authorList>
            <person name="Poullet M."/>
        </authorList>
    </citation>
    <scope>NUCLEOTIDE SEQUENCE</scope>
    <source>
        <strain evidence="1">E1834</strain>
    </source>
</reference>
<sequence>MCVVRLAAPDIRDRKKTGYPEIFGSDIGSSSEYSEQPIQNSQSQEQPTLFVSVRKMVETRNIHVSRSLVLNFDSFVGFSVLSLEIFVLDISSGYSLYFLNYRDMCGGYLKITMKYIFRKCHFNFVGRKRAKVIIKRDGLPIH</sequence>
<evidence type="ECO:0000313" key="2">
    <source>
        <dbReference type="Proteomes" id="UP001497535"/>
    </source>
</evidence>
<organism evidence="1 2">
    <name type="scientific">Meloidogyne enterolobii</name>
    <name type="common">Root-knot nematode worm</name>
    <name type="synonym">Meloidogyne mayaguensis</name>
    <dbReference type="NCBI Taxonomy" id="390850"/>
    <lineage>
        <taxon>Eukaryota</taxon>
        <taxon>Metazoa</taxon>
        <taxon>Ecdysozoa</taxon>
        <taxon>Nematoda</taxon>
        <taxon>Chromadorea</taxon>
        <taxon>Rhabditida</taxon>
        <taxon>Tylenchina</taxon>
        <taxon>Tylenchomorpha</taxon>
        <taxon>Tylenchoidea</taxon>
        <taxon>Meloidogynidae</taxon>
        <taxon>Meloidogyninae</taxon>
        <taxon>Meloidogyne</taxon>
    </lineage>
</organism>
<name>A0ACB1ANA3_MELEN</name>
<protein>
    <submittedName>
        <fullName evidence="1">Uncharacterized protein</fullName>
    </submittedName>
</protein>
<proteinExistence type="predicted"/>
<dbReference type="Proteomes" id="UP001497535">
    <property type="component" value="Unassembled WGS sequence"/>
</dbReference>
<comment type="caution">
    <text evidence="1">The sequence shown here is derived from an EMBL/GenBank/DDBJ whole genome shotgun (WGS) entry which is preliminary data.</text>
</comment>
<accession>A0ACB1ANA3</accession>